<feature type="region of interest" description="Disordered" evidence="1">
    <location>
        <begin position="677"/>
        <end position="733"/>
    </location>
</feature>
<feature type="compositionally biased region" description="Low complexity" evidence="1">
    <location>
        <begin position="763"/>
        <end position="807"/>
    </location>
</feature>
<dbReference type="InterPro" id="IPR011989">
    <property type="entry name" value="ARM-like"/>
</dbReference>
<feature type="region of interest" description="Disordered" evidence="1">
    <location>
        <begin position="626"/>
        <end position="645"/>
    </location>
</feature>
<gene>
    <name evidence="3" type="primary">scy2</name>
    <name evidence="3" type="ORF">PPL_06172</name>
</gene>
<dbReference type="InterPro" id="IPR011009">
    <property type="entry name" value="Kinase-like_dom_sf"/>
</dbReference>
<dbReference type="FunCoup" id="D3BCE7">
    <property type="interactions" value="195"/>
</dbReference>
<dbReference type="InterPro" id="IPR051177">
    <property type="entry name" value="CIK-Related_Protein"/>
</dbReference>
<evidence type="ECO:0000259" key="2">
    <source>
        <dbReference type="PROSITE" id="PS50011"/>
    </source>
</evidence>
<dbReference type="GO" id="GO:0004672">
    <property type="term" value="F:protein kinase activity"/>
    <property type="evidence" value="ECO:0007669"/>
    <property type="project" value="InterPro"/>
</dbReference>
<dbReference type="Gene3D" id="3.30.200.20">
    <property type="entry name" value="Phosphorylase Kinase, domain 1"/>
    <property type="match status" value="1"/>
</dbReference>
<proteinExistence type="predicted"/>
<reference evidence="3 4" key="1">
    <citation type="journal article" date="2011" name="Genome Res.">
        <title>Phylogeny-wide analysis of social amoeba genomes highlights ancient origins for complex intercellular communication.</title>
        <authorList>
            <person name="Heidel A.J."/>
            <person name="Lawal H.M."/>
            <person name="Felder M."/>
            <person name="Schilde C."/>
            <person name="Helps N.R."/>
            <person name="Tunggal B."/>
            <person name="Rivero F."/>
            <person name="John U."/>
            <person name="Schleicher M."/>
            <person name="Eichinger L."/>
            <person name="Platzer M."/>
            <person name="Noegel A.A."/>
            <person name="Schaap P."/>
            <person name="Gloeckner G."/>
        </authorList>
    </citation>
    <scope>NUCLEOTIDE SEQUENCE [LARGE SCALE GENOMIC DNA]</scope>
    <source>
        <strain evidence="4">ATCC 26659 / Pp 5 / PN500</strain>
    </source>
</reference>
<keyword evidence="3" id="KW-0808">Transferase</keyword>
<feature type="domain" description="Protein kinase" evidence="2">
    <location>
        <begin position="23"/>
        <end position="333"/>
    </location>
</feature>
<dbReference type="AlphaFoldDB" id="D3BCE7"/>
<dbReference type="InParanoid" id="D3BCE7"/>
<dbReference type="SUPFAM" id="SSF48371">
    <property type="entry name" value="ARM repeat"/>
    <property type="match status" value="1"/>
</dbReference>
<feature type="region of interest" description="Disordered" evidence="1">
    <location>
        <begin position="1073"/>
        <end position="1099"/>
    </location>
</feature>
<keyword evidence="4" id="KW-1185">Reference proteome</keyword>
<dbReference type="InterPro" id="IPR000719">
    <property type="entry name" value="Prot_kinase_dom"/>
</dbReference>
<comment type="caution">
    <text evidence="3">The sequence shown here is derived from an EMBL/GenBank/DDBJ whole genome shotgun (WGS) entry which is preliminary data.</text>
</comment>
<dbReference type="EMBL" id="ADBJ01000027">
    <property type="protein sequence ID" value="EFA80937.1"/>
    <property type="molecule type" value="Genomic_DNA"/>
</dbReference>
<evidence type="ECO:0000256" key="1">
    <source>
        <dbReference type="SAM" id="MobiDB-lite"/>
    </source>
</evidence>
<dbReference type="RefSeq" id="XP_020433055.1">
    <property type="nucleotide sequence ID" value="XM_020577035.1"/>
</dbReference>
<name>D3BCE7_HETP5</name>
<evidence type="ECO:0000313" key="4">
    <source>
        <dbReference type="Proteomes" id="UP000001396"/>
    </source>
</evidence>
<feature type="compositionally biased region" description="Low complexity" evidence="1">
    <location>
        <begin position="920"/>
        <end position="951"/>
    </location>
</feature>
<protein>
    <submittedName>
        <fullName evidence="3">SCY1 family protein kinase</fullName>
    </submittedName>
</protein>
<dbReference type="Gene3D" id="1.25.10.10">
    <property type="entry name" value="Leucine-rich Repeat Variant"/>
    <property type="match status" value="1"/>
</dbReference>
<keyword evidence="3" id="KW-0418">Kinase</keyword>
<sequence>MESVTQKFKGFLSSAISPAVKDFDLRASNAHTKFWKIHDATKKTSGEECSVFKQFEKVSKSQQEELFASLKKEAQSLIRLRHPAILNVVSAAEETKVSLYFATEPVLATLANLITQYRQRSKSSQVSSEEFKQHHFTFEELEIQLGISQVLEGVHFLNTTAKLLHRNISPESIFITKNVTIITSPKYFNTNILKWKIGGLGFSCSIDNKEPMAGISQDFREFLYEEPTAFLPEFDYLPPEYIQQHRFEYNSDLYSIGRVICELAMNLDQKVVSDQENISKLGASVGHATRLSNCRRAASTMQRESDSAKVSTILLGDSSIRGDLDSFIRSTYFTDIKVKSLVYLANISQKEDESKLQFFRGLFRIMNQFSDRIKISYVKLSNDRIVYVVLPNVIAVASAVKKELFHEQIAQPLIPILTSKDPKVDVLHCLLENVETFIEKATNEYIKKYLLPVVLGTLCGPTPEIIFQCLQVSTNLIKFFDPDTIIAGMIPRLTNLCVAGFPLHIRTKSIHWFSLLVPMLDKKLIVEHMIPSLEKILSIDNSPPILEALVITYEAVSKKLGGELLALKVLPALIPLSADRHLDLEQFKTIMKVVKDVLNTYEMERINELNNLKRFTKNTNEEMNQFNSVLGSGSGAANNHSSNPFEENHMATAQAAPPQDLPKISIPSNFLSGSSNSAFKQSPLSTAQQQTSPQFGQKISGSGSFFESPDFTSYSTGNTASTQPSSISLSSPPPTIATTPLYVEPGASLLSAIPATPIYTSASASSSSSISPSKSNNTINSNIGSSSNNNSSSPFNFNPTPNTNRSNQAPISSSNIAAPNYSYSSSTTTAPVLQPTTGSSTAKPNYNISIDNEPGLINPSVPTGANYNISFTDTLQPVSNSFSNPTPTPQPAPTPQPTYSYNSSFNSIPTPISTSQPFASSTITPSSSNNNNNNINFSNLNIRSQPSSNPSPLAPPPSNNFNYGSSGNSSSSSSTNNNIFGGLDSLQMNSNLMSQSQGVTNKRISGQYASNSQFLQQTGGNNSGVGFNMGSNTYNSNNNVTNLNGSVGFNMNNNNNSYNQMNSMNNMNNMNSMNNNMNSNNNFNNRNNNNNNSGGGSLI</sequence>
<feature type="compositionally biased region" description="Low complexity" evidence="1">
    <location>
        <begin position="959"/>
        <end position="978"/>
    </location>
</feature>
<dbReference type="GO" id="GO:0005524">
    <property type="term" value="F:ATP binding"/>
    <property type="evidence" value="ECO:0007669"/>
    <property type="project" value="InterPro"/>
</dbReference>
<feature type="compositionally biased region" description="Polar residues" evidence="1">
    <location>
        <begin position="899"/>
        <end position="919"/>
    </location>
</feature>
<dbReference type="Gene3D" id="1.10.510.10">
    <property type="entry name" value="Transferase(Phosphotransferase) domain 1"/>
    <property type="match status" value="1"/>
</dbReference>
<dbReference type="SMART" id="SM00220">
    <property type="entry name" value="S_TKc"/>
    <property type="match status" value="1"/>
</dbReference>
<dbReference type="PROSITE" id="PS50011">
    <property type="entry name" value="PROTEIN_KINASE_DOM"/>
    <property type="match status" value="1"/>
</dbReference>
<organism evidence="3 4">
    <name type="scientific">Heterostelium pallidum (strain ATCC 26659 / Pp 5 / PN500)</name>
    <name type="common">Cellular slime mold</name>
    <name type="synonym">Polysphondylium pallidum</name>
    <dbReference type="NCBI Taxonomy" id="670386"/>
    <lineage>
        <taxon>Eukaryota</taxon>
        <taxon>Amoebozoa</taxon>
        <taxon>Evosea</taxon>
        <taxon>Eumycetozoa</taxon>
        <taxon>Dictyostelia</taxon>
        <taxon>Acytosteliales</taxon>
        <taxon>Acytosteliaceae</taxon>
        <taxon>Heterostelium</taxon>
    </lineage>
</organism>
<feature type="region of interest" description="Disordered" evidence="1">
    <location>
        <begin position="876"/>
        <end position="982"/>
    </location>
</feature>
<dbReference type="GeneID" id="31361655"/>
<dbReference type="Proteomes" id="UP000001396">
    <property type="component" value="Unassembled WGS sequence"/>
</dbReference>
<dbReference type="SUPFAM" id="SSF56112">
    <property type="entry name" value="Protein kinase-like (PK-like)"/>
    <property type="match status" value="1"/>
</dbReference>
<feature type="region of interest" description="Disordered" evidence="1">
    <location>
        <begin position="763"/>
        <end position="847"/>
    </location>
</feature>
<dbReference type="PANTHER" id="PTHR12984:SF6">
    <property type="entry name" value="SCY1-LIKE PROTEIN 2"/>
    <property type="match status" value="1"/>
</dbReference>
<feature type="compositionally biased region" description="Pro residues" evidence="1">
    <location>
        <begin position="886"/>
        <end position="896"/>
    </location>
</feature>
<evidence type="ECO:0000313" key="3">
    <source>
        <dbReference type="EMBL" id="EFA80937.1"/>
    </source>
</evidence>
<dbReference type="PANTHER" id="PTHR12984">
    <property type="entry name" value="SCY1-RELATED S/T PROTEIN KINASE-LIKE"/>
    <property type="match status" value="1"/>
</dbReference>
<dbReference type="InterPro" id="IPR016024">
    <property type="entry name" value="ARM-type_fold"/>
</dbReference>
<dbReference type="Pfam" id="PF00069">
    <property type="entry name" value="Pkinase"/>
    <property type="match status" value="1"/>
</dbReference>
<feature type="compositionally biased region" description="Low complexity" evidence="1">
    <location>
        <begin position="1073"/>
        <end position="1092"/>
    </location>
</feature>
<feature type="compositionally biased region" description="Polar residues" evidence="1">
    <location>
        <begin position="808"/>
        <end position="847"/>
    </location>
</feature>
<dbReference type="OMA" id="LKTNEWD"/>
<feature type="compositionally biased region" description="Low complexity" evidence="1">
    <location>
        <begin position="719"/>
        <end position="733"/>
    </location>
</feature>
<feature type="compositionally biased region" description="Polar residues" evidence="1">
    <location>
        <begin position="677"/>
        <end position="718"/>
    </location>
</feature>
<accession>D3BCE7</accession>